<comment type="caution">
    <text evidence="1">The sequence shown here is derived from an EMBL/GenBank/DDBJ whole genome shotgun (WGS) entry which is preliminary data.</text>
</comment>
<proteinExistence type="predicted"/>
<organism evidence="1">
    <name type="scientific">marine sediment metagenome</name>
    <dbReference type="NCBI Taxonomy" id="412755"/>
    <lineage>
        <taxon>unclassified sequences</taxon>
        <taxon>metagenomes</taxon>
        <taxon>ecological metagenomes</taxon>
    </lineage>
</organism>
<name>A0A0F8YP70_9ZZZZ</name>
<sequence length="216" mass="25255">MLNKQKGNMYPFVTHTWNVIKGKCPHDCSYCYMKQFPQRELHFDEKELKTDLGNGNYIFVGSSCDMFADKIPQLWIERVVGHCNQYPDNTYLFQTKNPYNFNKVKGFLKNVILGTTIETNRNNNLDNAPKRYFRSGCMEKEWMKRKMVTIEPIMDFDVMILRGMIKNINPEFVNIGADSKGHNLPEPSKEKIEALIEELKKFTEVKNKNNLGRLIA</sequence>
<gene>
    <name evidence="1" type="ORF">LCGC14_2872810</name>
</gene>
<evidence type="ECO:0008006" key="2">
    <source>
        <dbReference type="Google" id="ProtNLM"/>
    </source>
</evidence>
<dbReference type="EMBL" id="LAZR01055822">
    <property type="protein sequence ID" value="KKK75530.1"/>
    <property type="molecule type" value="Genomic_DNA"/>
</dbReference>
<dbReference type="InterPro" id="IPR011101">
    <property type="entry name" value="DUF5131"/>
</dbReference>
<dbReference type="AlphaFoldDB" id="A0A0F8YP70"/>
<evidence type="ECO:0000313" key="1">
    <source>
        <dbReference type="EMBL" id="KKK75530.1"/>
    </source>
</evidence>
<reference evidence="1" key="1">
    <citation type="journal article" date="2015" name="Nature">
        <title>Complex archaea that bridge the gap between prokaryotes and eukaryotes.</title>
        <authorList>
            <person name="Spang A."/>
            <person name="Saw J.H."/>
            <person name="Jorgensen S.L."/>
            <person name="Zaremba-Niedzwiedzka K."/>
            <person name="Martijn J."/>
            <person name="Lind A.E."/>
            <person name="van Eijk R."/>
            <person name="Schleper C."/>
            <person name="Guy L."/>
            <person name="Ettema T.J."/>
        </authorList>
    </citation>
    <scope>NUCLEOTIDE SEQUENCE</scope>
</reference>
<accession>A0A0F8YP70</accession>
<feature type="non-terminal residue" evidence="1">
    <location>
        <position position="216"/>
    </location>
</feature>
<protein>
    <recommendedName>
        <fullName evidence="2">DUF5131 family protein</fullName>
    </recommendedName>
</protein>
<dbReference type="Pfam" id="PF07505">
    <property type="entry name" value="DUF5131"/>
    <property type="match status" value="1"/>
</dbReference>